<keyword evidence="4" id="KW-1185">Reference proteome</keyword>
<organism evidence="3 4">
    <name type="scientific">Tepidibacillus fermentans</name>
    <dbReference type="NCBI Taxonomy" id="1281767"/>
    <lineage>
        <taxon>Bacteria</taxon>
        <taxon>Bacillati</taxon>
        <taxon>Bacillota</taxon>
        <taxon>Bacilli</taxon>
        <taxon>Bacillales</taxon>
        <taxon>Bacillaceae</taxon>
        <taxon>Tepidibacillus</taxon>
    </lineage>
</organism>
<dbReference type="PROSITE" id="PS51782">
    <property type="entry name" value="LYSM"/>
    <property type="match status" value="1"/>
</dbReference>
<proteinExistence type="predicted"/>
<sequence>MQGVIMLSEQPFMKFEIREKVSQLKENNSFYQLASLELQPIVKVYESEHNIEISGYLVLNGEFVKDEVDDEWEEQYEQSDGVHSGSIFDQTDEPLNFQYQIPISIQIQADRVKEPSEIFIDIDFFDYEILSDNEMELIAHVKLLGVHPYKQQDTPVDLSLNAEGLMVEESSSDSSSNEQAYQEGSANISNDPEKNEQSTMQNMAETASEQGDVEEVKQMKDNEKKEEDVEQVEAKEGQQKEVEQVEAKEEQQEAIDTMEELETEEIVALKETNLEPVDQNQSLIEESKDSSEQLAPKMKIGFKKKENAPKQNEFIGSNPLYSLIKKEKQESMSEDNSENTIEQPLSMEIDESPTDVAFNSNEKKEPIEESVKIVEEVIREKPVQEGETERIEETQVKEREEEQTKQRSKSLLYSLLQGNEESRTTMKLYFVQKNDTLQSIAEKYQIKVQTIVEKNHLSIQEIHEGQILYLPIGR</sequence>
<dbReference type="Gene3D" id="3.10.350.10">
    <property type="entry name" value="LysM domain"/>
    <property type="match status" value="1"/>
</dbReference>
<evidence type="ECO:0000256" key="1">
    <source>
        <dbReference type="SAM" id="MobiDB-lite"/>
    </source>
</evidence>
<dbReference type="CDD" id="cd00118">
    <property type="entry name" value="LysM"/>
    <property type="match status" value="1"/>
</dbReference>
<dbReference type="InterPro" id="IPR036779">
    <property type="entry name" value="LysM_dom_sf"/>
</dbReference>
<dbReference type="Proteomes" id="UP000295788">
    <property type="component" value="Unassembled WGS sequence"/>
</dbReference>
<dbReference type="Pfam" id="PF20918">
    <property type="entry name" value="SPOCS_spoVID-N"/>
    <property type="match status" value="1"/>
</dbReference>
<feature type="region of interest" description="Disordered" evidence="1">
    <location>
        <begin position="327"/>
        <end position="351"/>
    </location>
</feature>
<feature type="compositionally biased region" description="Polar residues" evidence="1">
    <location>
        <begin position="177"/>
        <end position="190"/>
    </location>
</feature>
<dbReference type="Pfam" id="PF01476">
    <property type="entry name" value="LysM"/>
    <property type="match status" value="1"/>
</dbReference>
<feature type="compositionally biased region" description="Basic and acidic residues" evidence="1">
    <location>
        <begin position="214"/>
        <end position="251"/>
    </location>
</feature>
<dbReference type="SMART" id="SM00257">
    <property type="entry name" value="LysM"/>
    <property type="match status" value="1"/>
</dbReference>
<dbReference type="OrthoDB" id="2966368at2"/>
<feature type="region of interest" description="Disordered" evidence="1">
    <location>
        <begin position="382"/>
        <end position="409"/>
    </location>
</feature>
<evidence type="ECO:0000313" key="3">
    <source>
        <dbReference type="EMBL" id="TCS83461.1"/>
    </source>
</evidence>
<feature type="domain" description="LysM" evidence="2">
    <location>
        <begin position="427"/>
        <end position="470"/>
    </location>
</feature>
<feature type="region of interest" description="Disordered" evidence="1">
    <location>
        <begin position="269"/>
        <end position="295"/>
    </location>
</feature>
<evidence type="ECO:0000313" key="4">
    <source>
        <dbReference type="Proteomes" id="UP000295788"/>
    </source>
</evidence>
<feature type="compositionally biased region" description="Polar residues" evidence="1">
    <location>
        <begin position="197"/>
        <end position="209"/>
    </location>
</feature>
<name>A0A4V2USZ5_9BACI</name>
<reference evidence="3 4" key="1">
    <citation type="submission" date="2019-03" db="EMBL/GenBank/DDBJ databases">
        <title>Genomic Encyclopedia of Type Strains, Phase IV (KMG-IV): sequencing the most valuable type-strain genomes for metagenomic binning, comparative biology and taxonomic classification.</title>
        <authorList>
            <person name="Goeker M."/>
        </authorList>
    </citation>
    <scope>NUCLEOTIDE SEQUENCE [LARGE SCALE GENOMIC DNA]</scope>
    <source>
        <strain evidence="3 4">DSM 23802</strain>
    </source>
</reference>
<dbReference type="InterPro" id="IPR018392">
    <property type="entry name" value="LysM"/>
</dbReference>
<protein>
    <submittedName>
        <fullName evidence="3">Stage VI sporulation protein D</fullName>
    </submittedName>
</protein>
<accession>A0A4V2USZ5</accession>
<evidence type="ECO:0000259" key="2">
    <source>
        <dbReference type="PROSITE" id="PS51782"/>
    </source>
</evidence>
<feature type="compositionally biased region" description="Basic and acidic residues" evidence="1">
    <location>
        <begin position="382"/>
        <end position="405"/>
    </location>
</feature>
<dbReference type="EMBL" id="SMAB01000004">
    <property type="protein sequence ID" value="TCS83461.1"/>
    <property type="molecule type" value="Genomic_DNA"/>
</dbReference>
<comment type="caution">
    <text evidence="3">The sequence shown here is derived from an EMBL/GenBank/DDBJ whole genome shotgun (WGS) entry which is preliminary data.</text>
</comment>
<dbReference type="SUPFAM" id="SSF54106">
    <property type="entry name" value="LysM domain"/>
    <property type="match status" value="1"/>
</dbReference>
<dbReference type="AlphaFoldDB" id="A0A4V2USZ5"/>
<dbReference type="InterPro" id="IPR048862">
    <property type="entry name" value="SPOCS_spoVID_N"/>
</dbReference>
<gene>
    <name evidence="3" type="ORF">EDD72_1044</name>
</gene>
<feature type="region of interest" description="Disordered" evidence="1">
    <location>
        <begin position="166"/>
        <end position="256"/>
    </location>
</feature>